<reference evidence="2 3" key="1">
    <citation type="journal article" date="2014" name="Int. J. Syst. Evol. Microbiol.">
        <title>Complete genome sequence of Corynebacterium casei LMG S-19264T (=DSM 44701T), isolated from a smear-ripened cheese.</title>
        <authorList>
            <consortium name="US DOE Joint Genome Institute (JGI-PGF)"/>
            <person name="Walter F."/>
            <person name="Albersmeier A."/>
            <person name="Kalinowski J."/>
            <person name="Ruckert C."/>
        </authorList>
    </citation>
    <scope>NUCLEOTIDE SEQUENCE [LARGE SCALE GENOMIC DNA]</scope>
    <source>
        <strain evidence="2 3">CCM 8669</strain>
    </source>
</reference>
<keyword evidence="1" id="KW-0812">Transmembrane</keyword>
<dbReference type="AlphaFoldDB" id="A0A917ITT1"/>
<keyword evidence="3" id="KW-1185">Reference proteome</keyword>
<feature type="transmembrane region" description="Helical" evidence="1">
    <location>
        <begin position="6"/>
        <end position="25"/>
    </location>
</feature>
<gene>
    <name evidence="2" type="ORF">GCM10007359_16380</name>
</gene>
<sequence length="70" mass="8004">MDYIIAVIPSIAAGLILYFILRSINQADRKERRMKEELQADAEAWYEKVKASEGTRDPFGEKPSWGSKKS</sequence>
<evidence type="ECO:0000313" key="2">
    <source>
        <dbReference type="EMBL" id="GGH64250.1"/>
    </source>
</evidence>
<organism evidence="2 3">
    <name type="scientific">Rothia aerolata</name>
    <dbReference type="NCBI Taxonomy" id="1812262"/>
    <lineage>
        <taxon>Bacteria</taxon>
        <taxon>Bacillati</taxon>
        <taxon>Actinomycetota</taxon>
        <taxon>Actinomycetes</taxon>
        <taxon>Micrococcales</taxon>
        <taxon>Micrococcaceae</taxon>
        <taxon>Rothia</taxon>
    </lineage>
</organism>
<dbReference type="RefSeq" id="WP_188359895.1">
    <property type="nucleotide sequence ID" value="NZ_BMDC01000003.1"/>
</dbReference>
<evidence type="ECO:0000256" key="1">
    <source>
        <dbReference type="SAM" id="Phobius"/>
    </source>
</evidence>
<dbReference type="Proteomes" id="UP000600171">
    <property type="component" value="Unassembled WGS sequence"/>
</dbReference>
<evidence type="ECO:0000313" key="3">
    <source>
        <dbReference type="Proteomes" id="UP000600171"/>
    </source>
</evidence>
<protein>
    <submittedName>
        <fullName evidence="2">Uncharacterized protein</fullName>
    </submittedName>
</protein>
<comment type="caution">
    <text evidence="2">The sequence shown here is derived from an EMBL/GenBank/DDBJ whole genome shotgun (WGS) entry which is preliminary data.</text>
</comment>
<name>A0A917ITT1_9MICC</name>
<proteinExistence type="predicted"/>
<keyword evidence="1" id="KW-0472">Membrane</keyword>
<keyword evidence="1" id="KW-1133">Transmembrane helix</keyword>
<accession>A0A917ITT1</accession>
<dbReference type="EMBL" id="BMDC01000003">
    <property type="protein sequence ID" value="GGH64250.1"/>
    <property type="molecule type" value="Genomic_DNA"/>
</dbReference>